<comment type="subcellular location">
    <subcellularLocation>
        <location evidence="1">Membrane</location>
        <topology evidence="1">Multi-pass membrane protein</topology>
    </subcellularLocation>
</comment>
<dbReference type="Gene3D" id="1.20.1250.20">
    <property type="entry name" value="MFS general substrate transporter like domains"/>
    <property type="match status" value="1"/>
</dbReference>
<reference evidence="9 10" key="1">
    <citation type="journal article" date="2019" name="Plant Biotechnol. J.">
        <title>The red bayberry genome and genetic basis of sex determination.</title>
        <authorList>
            <person name="Jia H.M."/>
            <person name="Jia H.J."/>
            <person name="Cai Q.L."/>
            <person name="Wang Y."/>
            <person name="Zhao H.B."/>
            <person name="Yang W.F."/>
            <person name="Wang G.Y."/>
            <person name="Li Y.H."/>
            <person name="Zhan D.L."/>
            <person name="Shen Y.T."/>
            <person name="Niu Q.F."/>
            <person name="Chang L."/>
            <person name="Qiu J."/>
            <person name="Zhao L."/>
            <person name="Xie H.B."/>
            <person name="Fu W.Y."/>
            <person name="Jin J."/>
            <person name="Li X.W."/>
            <person name="Jiao Y."/>
            <person name="Zhou C.C."/>
            <person name="Tu T."/>
            <person name="Chai C.Y."/>
            <person name="Gao J.L."/>
            <person name="Fan L.J."/>
            <person name="van de Weg E."/>
            <person name="Wang J.Y."/>
            <person name="Gao Z.S."/>
        </authorList>
    </citation>
    <scope>NUCLEOTIDE SEQUENCE [LARGE SCALE GENOMIC DNA]</scope>
    <source>
        <tissue evidence="9">Leaves</tissue>
    </source>
</reference>
<evidence type="ECO:0000256" key="4">
    <source>
        <dbReference type="ARBA" id="ARBA00022692"/>
    </source>
</evidence>
<evidence type="ECO:0000256" key="8">
    <source>
        <dbReference type="SAM" id="Phobius"/>
    </source>
</evidence>
<dbReference type="InterPro" id="IPR036259">
    <property type="entry name" value="MFS_trans_sf"/>
</dbReference>
<feature type="transmembrane region" description="Helical" evidence="8">
    <location>
        <begin position="161"/>
        <end position="183"/>
    </location>
</feature>
<dbReference type="SUPFAM" id="SSF103473">
    <property type="entry name" value="MFS general substrate transporter"/>
    <property type="match status" value="1"/>
</dbReference>
<dbReference type="InterPro" id="IPR039309">
    <property type="entry name" value="BT1"/>
</dbReference>
<feature type="region of interest" description="Disordered" evidence="7">
    <location>
        <begin position="50"/>
        <end position="88"/>
    </location>
</feature>
<feature type="transmembrane region" description="Helical" evidence="8">
    <location>
        <begin position="417"/>
        <end position="444"/>
    </location>
</feature>
<keyword evidence="10" id="KW-1185">Reference proteome</keyword>
<dbReference type="InterPro" id="IPR004324">
    <property type="entry name" value="FBT"/>
</dbReference>
<protein>
    <submittedName>
        <fullName evidence="9">Putative folate-biopterin transporter 9, chloroplastic</fullName>
    </submittedName>
</protein>
<name>A0A6A1W5K1_9ROSI</name>
<dbReference type="Pfam" id="PF03092">
    <property type="entry name" value="BT1"/>
    <property type="match status" value="1"/>
</dbReference>
<evidence type="ECO:0000256" key="1">
    <source>
        <dbReference type="ARBA" id="ARBA00004141"/>
    </source>
</evidence>
<feature type="transmembrane region" description="Helical" evidence="8">
    <location>
        <begin position="261"/>
        <end position="279"/>
    </location>
</feature>
<organism evidence="9 10">
    <name type="scientific">Morella rubra</name>
    <name type="common">Chinese bayberry</name>
    <dbReference type="NCBI Taxonomy" id="262757"/>
    <lineage>
        <taxon>Eukaryota</taxon>
        <taxon>Viridiplantae</taxon>
        <taxon>Streptophyta</taxon>
        <taxon>Embryophyta</taxon>
        <taxon>Tracheophyta</taxon>
        <taxon>Spermatophyta</taxon>
        <taxon>Magnoliopsida</taxon>
        <taxon>eudicotyledons</taxon>
        <taxon>Gunneridae</taxon>
        <taxon>Pentapetalae</taxon>
        <taxon>rosids</taxon>
        <taxon>fabids</taxon>
        <taxon>Fagales</taxon>
        <taxon>Myricaceae</taxon>
        <taxon>Morella</taxon>
    </lineage>
</organism>
<evidence type="ECO:0000256" key="7">
    <source>
        <dbReference type="SAM" id="MobiDB-lite"/>
    </source>
</evidence>
<dbReference type="AlphaFoldDB" id="A0A6A1W5K1"/>
<comment type="similarity">
    <text evidence="2">Belongs to the major facilitator superfamily. Folate-biopterin transporter (TC 2.A.71) family.</text>
</comment>
<accession>A0A6A1W5K1</accession>
<dbReference type="OrthoDB" id="1923497at2759"/>
<dbReference type="PANTHER" id="PTHR31585">
    <property type="entry name" value="FOLATE-BIOPTERIN TRANSPORTER 1, CHLOROPLASTIC"/>
    <property type="match status" value="1"/>
</dbReference>
<evidence type="ECO:0000313" key="10">
    <source>
        <dbReference type="Proteomes" id="UP000516437"/>
    </source>
</evidence>
<keyword evidence="3" id="KW-0813">Transport</keyword>
<evidence type="ECO:0000256" key="3">
    <source>
        <dbReference type="ARBA" id="ARBA00022448"/>
    </source>
</evidence>
<proteinExistence type="inferred from homology"/>
<evidence type="ECO:0000256" key="6">
    <source>
        <dbReference type="ARBA" id="ARBA00023136"/>
    </source>
</evidence>
<feature type="transmembrane region" description="Helical" evidence="8">
    <location>
        <begin position="385"/>
        <end position="405"/>
    </location>
</feature>
<evidence type="ECO:0000313" key="9">
    <source>
        <dbReference type="EMBL" id="KAB1219377.1"/>
    </source>
</evidence>
<keyword evidence="5 8" id="KW-1133">Transmembrane helix</keyword>
<dbReference type="Proteomes" id="UP000516437">
    <property type="component" value="Chromosome 3"/>
</dbReference>
<feature type="transmembrane region" description="Helical" evidence="8">
    <location>
        <begin position="233"/>
        <end position="254"/>
    </location>
</feature>
<comment type="caution">
    <text evidence="9">The sequence shown here is derived from an EMBL/GenBank/DDBJ whole genome shotgun (WGS) entry which is preliminary data.</text>
</comment>
<keyword evidence="4 8" id="KW-0812">Transmembrane</keyword>
<dbReference type="PANTHER" id="PTHR31585:SF12">
    <property type="entry name" value="FOLATE-BIOPTERIN TRANSPORTER 9, CHLOROPLASTIC-RELATED"/>
    <property type="match status" value="1"/>
</dbReference>
<feature type="transmembrane region" description="Helical" evidence="8">
    <location>
        <begin position="456"/>
        <end position="481"/>
    </location>
</feature>
<evidence type="ECO:0000256" key="5">
    <source>
        <dbReference type="ARBA" id="ARBA00022989"/>
    </source>
</evidence>
<dbReference type="GO" id="GO:0016020">
    <property type="term" value="C:membrane"/>
    <property type="evidence" value="ECO:0007669"/>
    <property type="project" value="UniProtKB-SubCell"/>
</dbReference>
<keyword evidence="6 8" id="KW-0472">Membrane</keyword>
<feature type="transmembrane region" description="Helical" evidence="8">
    <location>
        <begin position="493"/>
        <end position="517"/>
    </location>
</feature>
<dbReference type="NCBIfam" id="TIGR00788">
    <property type="entry name" value="fbt"/>
    <property type="match status" value="1"/>
</dbReference>
<gene>
    <name evidence="9" type="ORF">CJ030_MR3G001140</name>
</gene>
<sequence>MIYSSISSQYTLATVIPKFYEPLPKPSISNFRPISCIHHRNLDIITESTKPRSRFRNPITGNTSQSDHNRSKKQRGYEERRGGSPEGSRQMSLLLGFGYWVQGFRCFPWLALNFHMSHNLNFHPSTLQLVQNSGNLPMVAKPLYGVLSDALYIGGARRIPYVFIGGLFSISLLWCPVLSWGPLALIPVAGESLPTIMGCVLLSNLGASITEVAKDALVAEYGQEHKINGLQSYAFMALAAGGILGNLIGGYFLLKAQSRTMFLMFTILLSLQLGVSLATREESLGLPQPSNIYLARKSISEILRKQFSDLVTAISEESIFRPLAWIVASIALVPILSGSIFCYQTQCLHLDASIIGMSRVTSQLVLLSTTVSYNRYWKRVPMRKLIGVVQVLYASSLLLDLVMVKQINLKFGIPNEVFVLCCSGLAETLAQFKLLPFSVLFASLCPRGCEGSLTSFLASALCLSSITSGFLGVGIASLVGITSVDYSSLPVGILVQFLAALVPLGWIHWVPVTEVVAEKERKRGTSKRTRRNRRVGRVSFGSVYAYRRERESETRR</sequence>
<evidence type="ECO:0000256" key="2">
    <source>
        <dbReference type="ARBA" id="ARBA00007015"/>
    </source>
</evidence>
<feature type="transmembrane region" description="Helical" evidence="8">
    <location>
        <begin position="323"/>
        <end position="343"/>
    </location>
</feature>
<dbReference type="EMBL" id="RXIC02000021">
    <property type="protein sequence ID" value="KAB1219377.1"/>
    <property type="molecule type" value="Genomic_DNA"/>
</dbReference>